<dbReference type="InterPro" id="IPR011009">
    <property type="entry name" value="Kinase-like_dom_sf"/>
</dbReference>
<comment type="caution">
    <text evidence="1">The sequence shown here is derived from an EMBL/GenBank/DDBJ whole genome shotgun (WGS) entry which is preliminary data.</text>
</comment>
<dbReference type="Proteomes" id="UP000681720">
    <property type="component" value="Unassembled WGS sequence"/>
</dbReference>
<evidence type="ECO:0000313" key="2">
    <source>
        <dbReference type="Proteomes" id="UP000681720"/>
    </source>
</evidence>
<feature type="non-terminal residue" evidence="1">
    <location>
        <position position="1"/>
    </location>
</feature>
<dbReference type="SUPFAM" id="SSF56112">
    <property type="entry name" value="Protein kinase-like (PK-like)"/>
    <property type="match status" value="1"/>
</dbReference>
<gene>
    <name evidence="1" type="ORF">GIL414_LOCUS82858</name>
</gene>
<sequence>RIQIKKSSPIFSDLIDRCLEDDPRYRPTAMEIEATLNLYLNEFDSKNSTSSNYSTLSLDEQNKLFCQFYDEYHSEAVQIIAKQYPPVKRLSMYRLSAEKSHDDKSKTKCKCCIQ</sequence>
<dbReference type="EMBL" id="CAJOBJ010361332">
    <property type="protein sequence ID" value="CAF5218257.1"/>
    <property type="molecule type" value="Genomic_DNA"/>
</dbReference>
<dbReference type="AlphaFoldDB" id="A0A8S3JEI6"/>
<reference evidence="1" key="1">
    <citation type="submission" date="2021-02" db="EMBL/GenBank/DDBJ databases">
        <authorList>
            <person name="Nowell W R."/>
        </authorList>
    </citation>
    <scope>NUCLEOTIDE SEQUENCE</scope>
</reference>
<accession>A0A8S3JEI6</accession>
<dbReference type="Gene3D" id="1.10.510.10">
    <property type="entry name" value="Transferase(Phosphotransferase) domain 1"/>
    <property type="match status" value="1"/>
</dbReference>
<name>A0A8S3JEI6_9BILA</name>
<proteinExistence type="predicted"/>
<protein>
    <submittedName>
        <fullName evidence="1">Uncharacterized protein</fullName>
    </submittedName>
</protein>
<organism evidence="1 2">
    <name type="scientific">Rotaria magnacalcarata</name>
    <dbReference type="NCBI Taxonomy" id="392030"/>
    <lineage>
        <taxon>Eukaryota</taxon>
        <taxon>Metazoa</taxon>
        <taxon>Spiralia</taxon>
        <taxon>Gnathifera</taxon>
        <taxon>Rotifera</taxon>
        <taxon>Eurotatoria</taxon>
        <taxon>Bdelloidea</taxon>
        <taxon>Philodinida</taxon>
        <taxon>Philodinidae</taxon>
        <taxon>Rotaria</taxon>
    </lineage>
</organism>
<evidence type="ECO:0000313" key="1">
    <source>
        <dbReference type="EMBL" id="CAF5218257.1"/>
    </source>
</evidence>